<proteinExistence type="predicted"/>
<comment type="caution">
    <text evidence="1">The sequence shown here is derived from an EMBL/GenBank/DDBJ whole genome shotgun (WGS) entry which is preliminary data.</text>
</comment>
<dbReference type="EMBL" id="AMFJ01000520">
    <property type="protein sequence ID" value="EKE27199.1"/>
    <property type="molecule type" value="Genomic_DNA"/>
</dbReference>
<organism evidence="1">
    <name type="scientific">uncultured bacterium</name>
    <name type="common">gcode 4</name>
    <dbReference type="NCBI Taxonomy" id="1234023"/>
    <lineage>
        <taxon>Bacteria</taxon>
        <taxon>environmental samples</taxon>
    </lineage>
</organism>
<protein>
    <submittedName>
        <fullName evidence="1">Uncharacterized protein</fullName>
    </submittedName>
</protein>
<sequence length="133" mass="16097">MKFKSGITTWLTILWAAVIINSVSTVKSRTESLVEEKITNVSLNNKEELIIWEDIPFDFEKDKEEITELIFHWYQLRVINDWFWIKIAEINGVNKYIFTYFDINDIQHELEERFDNPEDLKKFAIYFQNQKIK</sequence>
<accession>K2GAP3</accession>
<gene>
    <name evidence="1" type="ORF">ACD_4C00004G0002</name>
</gene>
<evidence type="ECO:0000313" key="1">
    <source>
        <dbReference type="EMBL" id="EKE27199.1"/>
    </source>
</evidence>
<dbReference type="AlphaFoldDB" id="K2GAP3"/>
<name>K2GAP3_9BACT</name>
<reference evidence="1" key="1">
    <citation type="journal article" date="2012" name="Science">
        <title>Fermentation, hydrogen, and sulfur metabolism in multiple uncultivated bacterial phyla.</title>
        <authorList>
            <person name="Wrighton K.C."/>
            <person name="Thomas B.C."/>
            <person name="Sharon I."/>
            <person name="Miller C.S."/>
            <person name="Castelle C.J."/>
            <person name="VerBerkmoes N.C."/>
            <person name="Wilkins M.J."/>
            <person name="Hettich R.L."/>
            <person name="Lipton M.S."/>
            <person name="Williams K.H."/>
            <person name="Long P.E."/>
            <person name="Banfield J.F."/>
        </authorList>
    </citation>
    <scope>NUCLEOTIDE SEQUENCE [LARGE SCALE GENOMIC DNA]</scope>
</reference>